<dbReference type="EMBL" id="KK113786">
    <property type="protein sequence ID" value="KFM61042.1"/>
    <property type="molecule type" value="Genomic_DNA"/>
</dbReference>
<protein>
    <submittedName>
        <fullName evidence="2">Uncharacterized protein</fullName>
    </submittedName>
</protein>
<feature type="non-terminal residue" evidence="2">
    <location>
        <position position="386"/>
    </location>
</feature>
<feature type="compositionally biased region" description="Basic and acidic residues" evidence="1">
    <location>
        <begin position="206"/>
        <end position="216"/>
    </location>
</feature>
<evidence type="ECO:0000313" key="3">
    <source>
        <dbReference type="Proteomes" id="UP000054359"/>
    </source>
</evidence>
<reference evidence="2 3" key="1">
    <citation type="submission" date="2013-11" db="EMBL/GenBank/DDBJ databases">
        <title>Genome sequencing of Stegodyphus mimosarum.</title>
        <authorList>
            <person name="Bechsgaard J."/>
        </authorList>
    </citation>
    <scope>NUCLEOTIDE SEQUENCE [LARGE SCALE GENOMIC DNA]</scope>
</reference>
<feature type="region of interest" description="Disordered" evidence="1">
    <location>
        <begin position="206"/>
        <end position="225"/>
    </location>
</feature>
<evidence type="ECO:0000313" key="2">
    <source>
        <dbReference type="EMBL" id="KFM61042.1"/>
    </source>
</evidence>
<gene>
    <name evidence="2" type="ORF">X975_10324</name>
</gene>
<dbReference type="AlphaFoldDB" id="A0A087T7F3"/>
<organism evidence="2 3">
    <name type="scientific">Stegodyphus mimosarum</name>
    <name type="common">African social velvet spider</name>
    <dbReference type="NCBI Taxonomy" id="407821"/>
    <lineage>
        <taxon>Eukaryota</taxon>
        <taxon>Metazoa</taxon>
        <taxon>Ecdysozoa</taxon>
        <taxon>Arthropoda</taxon>
        <taxon>Chelicerata</taxon>
        <taxon>Arachnida</taxon>
        <taxon>Araneae</taxon>
        <taxon>Araneomorphae</taxon>
        <taxon>Entelegynae</taxon>
        <taxon>Eresoidea</taxon>
        <taxon>Eresidae</taxon>
        <taxon>Stegodyphus</taxon>
    </lineage>
</organism>
<evidence type="ECO:0000256" key="1">
    <source>
        <dbReference type="SAM" id="MobiDB-lite"/>
    </source>
</evidence>
<keyword evidence="3" id="KW-1185">Reference proteome</keyword>
<sequence>MAVISLIYNMDHLAESDQSESNLPDVAIEAFGDDAREFMDKYTRQKERHRQLFEGIFAKYENMKESGLKIRLSEIPDRTNRSRKPLHVTKVSEISSLSTACIDSVKRKIKSANVTKVAEISDLSTAGYHSAQKKSKPASITKVHKRSDLSVATINSGLNVRTENWNEELPTCTEYDNQVVKETRSKKGSLISYAVFEDSRIKPKLNVDKSSRKEDVPGNQSLKRSRFKKRHALFLSSKLLKKHPSKDSGINMLVDSSVSMETTVKYKAAKSVSISQNDYSGTVFECSEYDYSKATNHVTKSSSRKSIFSNTGENFKCVNNVNKSVNTLAKSWNSNNRFKKHLWHGIVPVCSLSILKQTSPRSALVFSPVSTTSPISRQCPLPPQTL</sequence>
<dbReference type="Proteomes" id="UP000054359">
    <property type="component" value="Unassembled WGS sequence"/>
</dbReference>
<proteinExistence type="predicted"/>
<name>A0A087T7F3_STEMI</name>
<dbReference type="OrthoDB" id="10567304at2759"/>
<accession>A0A087T7F3</accession>